<organism evidence="2 3">
    <name type="scientific">Hymenobacter qilianensis</name>
    <dbReference type="NCBI Taxonomy" id="1385715"/>
    <lineage>
        <taxon>Bacteria</taxon>
        <taxon>Pseudomonadati</taxon>
        <taxon>Bacteroidota</taxon>
        <taxon>Cytophagia</taxon>
        <taxon>Cytophagales</taxon>
        <taxon>Hymenobacteraceae</taxon>
        <taxon>Hymenobacter</taxon>
    </lineage>
</organism>
<evidence type="ECO:0000313" key="2">
    <source>
        <dbReference type="EMBL" id="QNP54555.1"/>
    </source>
</evidence>
<keyword evidence="3" id="KW-1185">Reference proteome</keyword>
<feature type="region of interest" description="Disordered" evidence="1">
    <location>
        <begin position="65"/>
        <end position="88"/>
    </location>
</feature>
<dbReference type="AlphaFoldDB" id="A0A7H0H1Y9"/>
<dbReference type="Proteomes" id="UP000516093">
    <property type="component" value="Plasmid p_unnamed4"/>
</dbReference>
<sequence>MRFIPVDARIRAPAQQVAPVGRGHQGLQMVGHAGAQGAVPDFVALRVEFEEPVIRGARAGLGDIPAAAGRGHAGDQAAPVGVTSSART</sequence>
<accession>A0A7H0H1Y9</accession>
<proteinExistence type="predicted"/>
<keyword evidence="2" id="KW-0614">Plasmid</keyword>
<evidence type="ECO:0000256" key="1">
    <source>
        <dbReference type="SAM" id="MobiDB-lite"/>
    </source>
</evidence>
<dbReference type="EMBL" id="CP060788">
    <property type="protein sequence ID" value="QNP54555.1"/>
    <property type="molecule type" value="Genomic_DNA"/>
</dbReference>
<dbReference type="RefSeq" id="WP_187734714.1">
    <property type="nucleotide sequence ID" value="NZ_CP060788.1"/>
</dbReference>
<gene>
    <name evidence="2" type="ORF">H9L05_22670</name>
</gene>
<geneLocation type="plasmid" evidence="2 3">
    <name>p_unnamed4</name>
</geneLocation>
<protein>
    <submittedName>
        <fullName evidence="2">Uncharacterized protein</fullName>
    </submittedName>
</protein>
<reference evidence="2 3" key="1">
    <citation type="submission" date="2020-08" db="EMBL/GenBank/DDBJ databases">
        <title>Genome sequence of Hymenobacter qilianensis JCM 19763T.</title>
        <authorList>
            <person name="Hyun D.-W."/>
            <person name="Bae J.-W."/>
        </authorList>
    </citation>
    <scope>NUCLEOTIDE SEQUENCE [LARGE SCALE GENOMIC DNA]</scope>
    <source>
        <strain evidence="2 3">JCM 19763</strain>
        <plasmid evidence="2 3">p_unnamed4</plasmid>
    </source>
</reference>
<dbReference type="KEGG" id="hqi:H9L05_22670"/>
<name>A0A7H0H1Y9_9BACT</name>
<evidence type="ECO:0000313" key="3">
    <source>
        <dbReference type="Proteomes" id="UP000516093"/>
    </source>
</evidence>